<feature type="DNA-binding region" description="OmpR/PhoB-type" evidence="2">
    <location>
        <begin position="1"/>
        <end position="93"/>
    </location>
</feature>
<dbReference type="STRING" id="1190415.SAMN05216593_101506"/>
<dbReference type="GO" id="GO:0003677">
    <property type="term" value="F:DNA binding"/>
    <property type="evidence" value="ECO:0007669"/>
    <property type="project" value="UniProtKB-UniRule"/>
</dbReference>
<dbReference type="InterPro" id="IPR036388">
    <property type="entry name" value="WH-like_DNA-bd_sf"/>
</dbReference>
<name>A0A1M7JR25_9PSED</name>
<dbReference type="InterPro" id="IPR001867">
    <property type="entry name" value="OmpR/PhoB-type_DNA-bd"/>
</dbReference>
<evidence type="ECO:0000313" key="5">
    <source>
        <dbReference type="Proteomes" id="UP000183983"/>
    </source>
</evidence>
<proteinExistence type="predicted"/>
<keyword evidence="1 2" id="KW-0238">DNA-binding</keyword>
<dbReference type="Gene3D" id="3.40.50.300">
    <property type="entry name" value="P-loop containing nucleotide triphosphate hydrolases"/>
    <property type="match status" value="1"/>
</dbReference>
<reference evidence="4 5" key="1">
    <citation type="submission" date="2016-11" db="EMBL/GenBank/DDBJ databases">
        <authorList>
            <person name="Jaros S."/>
            <person name="Januszkiewicz K."/>
            <person name="Wedrychowicz H."/>
        </authorList>
    </citation>
    <scope>NUCLEOTIDE SEQUENCE [LARGE SCALE GENOMIC DNA]</scope>
    <source>
        <strain evidence="4 5">LMG 26898</strain>
    </source>
</reference>
<dbReference type="AlphaFoldDB" id="A0A1M7JR25"/>
<dbReference type="SUPFAM" id="SSF46894">
    <property type="entry name" value="C-terminal effector domain of the bipartite response regulators"/>
    <property type="match status" value="1"/>
</dbReference>
<dbReference type="PRINTS" id="PR00364">
    <property type="entry name" value="DISEASERSIST"/>
</dbReference>
<dbReference type="RefSeq" id="WP_073162122.1">
    <property type="nucleotide sequence ID" value="NZ_FRDA01000001.1"/>
</dbReference>
<dbReference type="EMBL" id="FRDA01000001">
    <property type="protein sequence ID" value="SHM55529.1"/>
    <property type="molecule type" value="Genomic_DNA"/>
</dbReference>
<dbReference type="GO" id="GO:0000160">
    <property type="term" value="P:phosphorelay signal transduction system"/>
    <property type="evidence" value="ECO:0007669"/>
    <property type="project" value="InterPro"/>
</dbReference>
<accession>A0A1M7JR25</accession>
<dbReference type="Gene3D" id="1.10.10.10">
    <property type="entry name" value="Winged helix-like DNA-binding domain superfamily/Winged helix DNA-binding domain"/>
    <property type="match status" value="1"/>
</dbReference>
<protein>
    <submittedName>
        <fullName evidence="4">Predicted ATPase</fullName>
    </submittedName>
</protein>
<dbReference type="Pfam" id="PF00486">
    <property type="entry name" value="Trans_reg_C"/>
    <property type="match status" value="1"/>
</dbReference>
<dbReference type="InterPro" id="IPR027417">
    <property type="entry name" value="P-loop_NTPase"/>
</dbReference>
<evidence type="ECO:0000259" key="3">
    <source>
        <dbReference type="PROSITE" id="PS51755"/>
    </source>
</evidence>
<dbReference type="PANTHER" id="PTHR47691:SF3">
    <property type="entry name" value="HTH-TYPE TRANSCRIPTIONAL REGULATOR RV0890C-RELATED"/>
    <property type="match status" value="1"/>
</dbReference>
<dbReference type="Proteomes" id="UP000183983">
    <property type="component" value="Unassembled WGS sequence"/>
</dbReference>
<sequence length="848" mass="93032">MNYRFGRFEVRPAERSLYIDGQLTALGARAFDVLVTLIERRDRLVTKSELLDLVWPNLFVEENNLQVQVSTLRKLLGPQVLATVAGQGYRFAMALDEHTPQIAPPLPAVQILKSILPPPRRLLGREDELDDLLALLRDYALVSIVGAAGVGKTLLALAALHAPQRDRSNADVWLDLSSVSDPTQLPVTLADRMGVSVADDDSFAALIDALQFRQMLLVLDGAEHLLEVVARFARLLSVNAPGVKLLITSQVALKMDNERVMRLAGLSVPEVGASAGQARRHGSVMLFVDQAQASDRTFSVTDQNVATVISVCRRLDGIALAIKLAAARLPLLGLDGVESQLGERLNLLSGGSRGSDYGADSRSATLVASLSWSHSLLSPAEQSLFRRCSVFVGGFTLELACAVCDESTVEKWDVINALESLVDRSLIVVAEGDAHRFRLSEYAYEYGRVMLEAAGEIATVHNRHALACAALMDRAYEAYWHEADRPWLQAWRAELDNMRAALDWSLLHRPDLAVRLMGAVSPLFMLLDMTTEGRTRCQSIEPTALSLIEAALHADSTELEILLARYWLARAWLHIGVSPFWMSQYALTAEVHYRATDHPQGVFLALCCAAHSQALPAAHARQVQDEITERVQPQWPARVRAQRLLAEAGLYRQSHQWADVRFPLESLHWLATSAELDSLAMTAIRGLAERNLVLGDHETALHAGQALITRPGGTERDACLQDLAIIATAQMFLGRTDDARRALSDFIATAMRQDWSGFGLYADLLALLAASEDRAFDAARLLGFADAVCDPAHAQCLSVAQVRSRSSQMIAQRLDASTLRRLMPEGARMDREAACALALAESEARNPV</sequence>
<dbReference type="GO" id="GO:0006355">
    <property type="term" value="P:regulation of DNA-templated transcription"/>
    <property type="evidence" value="ECO:0007669"/>
    <property type="project" value="InterPro"/>
</dbReference>
<dbReference type="CDD" id="cd00383">
    <property type="entry name" value="trans_reg_C"/>
    <property type="match status" value="1"/>
</dbReference>
<evidence type="ECO:0000256" key="1">
    <source>
        <dbReference type="ARBA" id="ARBA00023125"/>
    </source>
</evidence>
<dbReference type="SUPFAM" id="SSF52540">
    <property type="entry name" value="P-loop containing nucleoside triphosphate hydrolases"/>
    <property type="match status" value="1"/>
</dbReference>
<dbReference type="InterPro" id="IPR016032">
    <property type="entry name" value="Sig_transdc_resp-reg_C-effctor"/>
</dbReference>
<organism evidence="4 5">
    <name type="scientific">Pseudomonas asturiensis</name>
    <dbReference type="NCBI Taxonomy" id="1190415"/>
    <lineage>
        <taxon>Bacteria</taxon>
        <taxon>Pseudomonadati</taxon>
        <taxon>Pseudomonadota</taxon>
        <taxon>Gammaproteobacteria</taxon>
        <taxon>Pseudomonadales</taxon>
        <taxon>Pseudomonadaceae</taxon>
        <taxon>Pseudomonas</taxon>
    </lineage>
</organism>
<dbReference type="PROSITE" id="PS51755">
    <property type="entry name" value="OMPR_PHOB"/>
    <property type="match status" value="1"/>
</dbReference>
<dbReference type="SMART" id="SM00862">
    <property type="entry name" value="Trans_reg_C"/>
    <property type="match status" value="1"/>
</dbReference>
<evidence type="ECO:0000256" key="2">
    <source>
        <dbReference type="PROSITE-ProRule" id="PRU01091"/>
    </source>
</evidence>
<dbReference type="PANTHER" id="PTHR47691">
    <property type="entry name" value="REGULATOR-RELATED"/>
    <property type="match status" value="1"/>
</dbReference>
<feature type="domain" description="OmpR/PhoB-type" evidence="3">
    <location>
        <begin position="1"/>
        <end position="93"/>
    </location>
</feature>
<gene>
    <name evidence="4" type="ORF">SAMN05216593_101506</name>
</gene>
<evidence type="ECO:0000313" key="4">
    <source>
        <dbReference type="EMBL" id="SHM55529.1"/>
    </source>
</evidence>